<evidence type="ECO:0000256" key="6">
    <source>
        <dbReference type="SAM" id="Phobius"/>
    </source>
</evidence>
<dbReference type="Proteomes" id="UP000606889">
    <property type="component" value="Unassembled WGS sequence"/>
</dbReference>
<evidence type="ECO:0000256" key="1">
    <source>
        <dbReference type="ARBA" id="ARBA00004651"/>
    </source>
</evidence>
<keyword evidence="2" id="KW-1003">Cell membrane</keyword>
<dbReference type="InterPro" id="IPR001851">
    <property type="entry name" value="ABC_transp_permease"/>
</dbReference>
<dbReference type="PANTHER" id="PTHR32196:SF72">
    <property type="entry name" value="RIBOSE IMPORT PERMEASE PROTEIN RBSC"/>
    <property type="match status" value="1"/>
</dbReference>
<reference evidence="7 8" key="1">
    <citation type="submission" date="2020-08" db="EMBL/GenBank/DDBJ databases">
        <title>Genome public.</title>
        <authorList>
            <person name="Liu C."/>
            <person name="Sun Q."/>
        </authorList>
    </citation>
    <scope>NUCLEOTIDE SEQUENCE [LARGE SCALE GENOMIC DNA]</scope>
    <source>
        <strain evidence="7 8">NSJ-35</strain>
    </source>
</reference>
<accession>A0ABR7EEF7</accession>
<comment type="subcellular location">
    <subcellularLocation>
        <location evidence="1">Cell membrane</location>
        <topology evidence="1">Multi-pass membrane protein</topology>
    </subcellularLocation>
</comment>
<feature type="transmembrane region" description="Helical" evidence="6">
    <location>
        <begin position="97"/>
        <end position="117"/>
    </location>
</feature>
<dbReference type="CDD" id="cd06579">
    <property type="entry name" value="TM_PBP1_transp_AraH_like"/>
    <property type="match status" value="1"/>
</dbReference>
<dbReference type="PANTHER" id="PTHR32196">
    <property type="entry name" value="ABC TRANSPORTER PERMEASE PROTEIN YPHD-RELATED-RELATED"/>
    <property type="match status" value="1"/>
</dbReference>
<evidence type="ECO:0000256" key="5">
    <source>
        <dbReference type="ARBA" id="ARBA00023136"/>
    </source>
</evidence>
<keyword evidence="8" id="KW-1185">Reference proteome</keyword>
<keyword evidence="5 6" id="KW-0472">Membrane</keyword>
<gene>
    <name evidence="7" type="ORF">H8S18_05265</name>
</gene>
<sequence>MEKSVELQERKKRKTFREFGVLMVLAAIVVVLSIASPSFLNPINLINVVRQTVEIGVMAIGMTFVIVSAEIDLSVGSIFGASAMLAALIIKSGADPTLAFLASIGMGCGIGFANGFLSTKARMPAFIVTLGTMQLFRSVAYGISGGQSISAFPEQSLNSWVFQMGGNIGPIPVQVIIMGVMFVIAHVVMTKTKFGFDTYATGGNKRGAMLGGINTDRVKIVSFMLCGALCAFAGIISIAYLKSVPTTAGTGREMDVIAAVILGGAALTGGRGTILGTLIGAIIMSVIKNGMVLLSVPAFWQTGFIGVVIILAVLLDTWITQSGKNK</sequence>
<dbReference type="Pfam" id="PF02653">
    <property type="entry name" value="BPD_transp_2"/>
    <property type="match status" value="1"/>
</dbReference>
<feature type="transmembrane region" description="Helical" evidence="6">
    <location>
        <begin position="123"/>
        <end position="143"/>
    </location>
</feature>
<feature type="transmembrane region" description="Helical" evidence="6">
    <location>
        <begin position="164"/>
        <end position="189"/>
    </location>
</feature>
<feature type="transmembrane region" description="Helical" evidence="6">
    <location>
        <begin position="299"/>
        <end position="319"/>
    </location>
</feature>
<protein>
    <submittedName>
        <fullName evidence="7">ABC transporter permease</fullName>
    </submittedName>
</protein>
<dbReference type="RefSeq" id="WP_186857253.1">
    <property type="nucleotide sequence ID" value="NZ_JACOON010000002.1"/>
</dbReference>
<name>A0ABR7EEF7_9FIRM</name>
<keyword evidence="3 6" id="KW-0812">Transmembrane</keyword>
<feature type="transmembrane region" description="Helical" evidence="6">
    <location>
        <begin position="220"/>
        <end position="244"/>
    </location>
</feature>
<feature type="transmembrane region" description="Helical" evidence="6">
    <location>
        <begin position="21"/>
        <end position="40"/>
    </location>
</feature>
<evidence type="ECO:0000256" key="2">
    <source>
        <dbReference type="ARBA" id="ARBA00022475"/>
    </source>
</evidence>
<evidence type="ECO:0000313" key="7">
    <source>
        <dbReference type="EMBL" id="MBC5647736.1"/>
    </source>
</evidence>
<evidence type="ECO:0000256" key="4">
    <source>
        <dbReference type="ARBA" id="ARBA00022989"/>
    </source>
</evidence>
<dbReference type="EMBL" id="JACOON010000002">
    <property type="protein sequence ID" value="MBC5647736.1"/>
    <property type="molecule type" value="Genomic_DNA"/>
</dbReference>
<comment type="caution">
    <text evidence="7">The sequence shown here is derived from an EMBL/GenBank/DDBJ whole genome shotgun (WGS) entry which is preliminary data.</text>
</comment>
<feature type="transmembrane region" description="Helical" evidence="6">
    <location>
        <begin position="256"/>
        <end position="287"/>
    </location>
</feature>
<organism evidence="7 8">
    <name type="scientific">Christensenella tenuis</name>
    <dbReference type="NCBI Taxonomy" id="2763033"/>
    <lineage>
        <taxon>Bacteria</taxon>
        <taxon>Bacillati</taxon>
        <taxon>Bacillota</taxon>
        <taxon>Clostridia</taxon>
        <taxon>Christensenellales</taxon>
        <taxon>Christensenellaceae</taxon>
        <taxon>Christensenella</taxon>
    </lineage>
</organism>
<keyword evidence="4 6" id="KW-1133">Transmembrane helix</keyword>
<feature type="transmembrane region" description="Helical" evidence="6">
    <location>
        <begin position="60"/>
        <end position="90"/>
    </location>
</feature>
<proteinExistence type="predicted"/>
<evidence type="ECO:0000256" key="3">
    <source>
        <dbReference type="ARBA" id="ARBA00022692"/>
    </source>
</evidence>
<evidence type="ECO:0000313" key="8">
    <source>
        <dbReference type="Proteomes" id="UP000606889"/>
    </source>
</evidence>